<reference evidence="1" key="1">
    <citation type="journal article" date="2015" name="Nature">
        <title>Complex archaea that bridge the gap between prokaryotes and eukaryotes.</title>
        <authorList>
            <person name="Spang A."/>
            <person name="Saw J.H."/>
            <person name="Jorgensen S.L."/>
            <person name="Zaremba-Niedzwiedzka K."/>
            <person name="Martijn J."/>
            <person name="Lind A.E."/>
            <person name="van Eijk R."/>
            <person name="Schleper C."/>
            <person name="Guy L."/>
            <person name="Ettema T.J."/>
        </authorList>
    </citation>
    <scope>NUCLEOTIDE SEQUENCE</scope>
</reference>
<organism evidence="1">
    <name type="scientific">marine sediment metagenome</name>
    <dbReference type="NCBI Taxonomy" id="412755"/>
    <lineage>
        <taxon>unclassified sequences</taxon>
        <taxon>metagenomes</taxon>
        <taxon>ecological metagenomes</taxon>
    </lineage>
</organism>
<accession>A0A0F9BZ11</accession>
<dbReference type="AlphaFoldDB" id="A0A0F9BZ11"/>
<dbReference type="EMBL" id="LAZR01049433">
    <property type="protein sequence ID" value="KKK89661.1"/>
    <property type="molecule type" value="Genomic_DNA"/>
</dbReference>
<name>A0A0F9BZ11_9ZZZZ</name>
<protein>
    <recommendedName>
        <fullName evidence="2">HK97 gp10 family phage protein</fullName>
    </recommendedName>
</protein>
<comment type="caution">
    <text evidence="1">The sequence shown here is derived from an EMBL/GenBank/DDBJ whole genome shotgun (WGS) entry which is preliminary data.</text>
</comment>
<evidence type="ECO:0000313" key="1">
    <source>
        <dbReference type="EMBL" id="KKK89661.1"/>
    </source>
</evidence>
<evidence type="ECO:0008006" key="2">
    <source>
        <dbReference type="Google" id="ProtNLM"/>
    </source>
</evidence>
<proteinExistence type="predicted"/>
<sequence>MAIGDVQGFGKHVTLKGDKALERKLKRLMEPEKRRAVSKACKKALTPMAKAAKKIVKQDVDTGSGFFAKNIATKVKAYGKGAVVVGMLGARNKLDPATGENPSKIAHLLEFGTKPHFIEAGKGSLFRRKGVLSSEDDSRVDLDTNREPEVFGFRVSHPGAKGLHMFEKSFRRNHKRAATIYRRELAKDIEREAKRGGFNA</sequence>
<gene>
    <name evidence="1" type="ORF">LCGC14_2730860</name>
</gene>